<organism evidence="1 2">
    <name type="scientific">Aliidongia dinghuensis</name>
    <dbReference type="NCBI Taxonomy" id="1867774"/>
    <lineage>
        <taxon>Bacteria</taxon>
        <taxon>Pseudomonadati</taxon>
        <taxon>Pseudomonadota</taxon>
        <taxon>Alphaproteobacteria</taxon>
        <taxon>Rhodospirillales</taxon>
        <taxon>Dongiaceae</taxon>
        <taxon>Aliidongia</taxon>
    </lineage>
</organism>
<name>A0A8J2YTE2_9PROT</name>
<protein>
    <submittedName>
        <fullName evidence="1">Uncharacterized protein</fullName>
    </submittedName>
</protein>
<dbReference type="RefSeq" id="WP_189046386.1">
    <property type="nucleotide sequence ID" value="NZ_BMJQ01000006.1"/>
</dbReference>
<dbReference type="Proteomes" id="UP000646365">
    <property type="component" value="Unassembled WGS sequence"/>
</dbReference>
<reference evidence="1" key="2">
    <citation type="submission" date="2020-09" db="EMBL/GenBank/DDBJ databases">
        <authorList>
            <person name="Sun Q."/>
            <person name="Zhou Y."/>
        </authorList>
    </citation>
    <scope>NUCLEOTIDE SEQUENCE</scope>
    <source>
        <strain evidence="1">CGMCC 1.15725</strain>
    </source>
</reference>
<accession>A0A8J2YTE2</accession>
<gene>
    <name evidence="1" type="ORF">GCM10011611_26330</name>
</gene>
<reference evidence="1" key="1">
    <citation type="journal article" date="2014" name="Int. J. Syst. Evol. Microbiol.">
        <title>Complete genome sequence of Corynebacterium casei LMG S-19264T (=DSM 44701T), isolated from a smear-ripened cheese.</title>
        <authorList>
            <consortium name="US DOE Joint Genome Institute (JGI-PGF)"/>
            <person name="Walter F."/>
            <person name="Albersmeier A."/>
            <person name="Kalinowski J."/>
            <person name="Ruckert C."/>
        </authorList>
    </citation>
    <scope>NUCLEOTIDE SEQUENCE</scope>
    <source>
        <strain evidence="1">CGMCC 1.15725</strain>
    </source>
</reference>
<dbReference type="EMBL" id="BMJQ01000006">
    <property type="protein sequence ID" value="GGF19168.1"/>
    <property type="molecule type" value="Genomic_DNA"/>
</dbReference>
<comment type="caution">
    <text evidence="1">The sequence shown here is derived from an EMBL/GenBank/DDBJ whole genome shotgun (WGS) entry which is preliminary data.</text>
</comment>
<dbReference type="AlphaFoldDB" id="A0A8J2YTE2"/>
<evidence type="ECO:0000313" key="1">
    <source>
        <dbReference type="EMBL" id="GGF19168.1"/>
    </source>
</evidence>
<sequence length="125" mass="13034">MDLINHLSALGYALSAPDASGDVRLDLADAGLTAFEISGPIEALELADRFTRRALGEPVLAHRASDTELLLVFAGAALNKPRLHRVDPCRVQCRRHAGLGAVLVLPAADEDGLAPFVADVASAAA</sequence>
<keyword evidence="2" id="KW-1185">Reference proteome</keyword>
<evidence type="ECO:0000313" key="2">
    <source>
        <dbReference type="Proteomes" id="UP000646365"/>
    </source>
</evidence>
<proteinExistence type="predicted"/>